<dbReference type="Proteomes" id="UP000821853">
    <property type="component" value="Chromosome 8"/>
</dbReference>
<evidence type="ECO:0000313" key="3">
    <source>
        <dbReference type="Proteomes" id="UP000821853"/>
    </source>
</evidence>
<dbReference type="VEuPathDB" id="VectorBase:HLOH_060886"/>
<feature type="transmembrane region" description="Helical" evidence="1">
    <location>
        <begin position="140"/>
        <end position="167"/>
    </location>
</feature>
<feature type="transmembrane region" description="Helical" evidence="1">
    <location>
        <begin position="48"/>
        <end position="69"/>
    </location>
</feature>
<gene>
    <name evidence="2" type="ORF">HPB48_019128</name>
</gene>
<feature type="transmembrane region" description="Helical" evidence="1">
    <location>
        <begin position="179"/>
        <end position="204"/>
    </location>
</feature>
<keyword evidence="1" id="KW-1133">Transmembrane helix</keyword>
<evidence type="ECO:0000313" key="2">
    <source>
        <dbReference type="EMBL" id="KAH9380104.1"/>
    </source>
</evidence>
<keyword evidence="1" id="KW-0472">Membrane</keyword>
<keyword evidence="3" id="KW-1185">Reference proteome</keyword>
<feature type="transmembrane region" description="Helical" evidence="1">
    <location>
        <begin position="89"/>
        <end position="107"/>
    </location>
</feature>
<accession>A0A9J6GZI5</accession>
<feature type="transmembrane region" description="Helical" evidence="1">
    <location>
        <begin position="261"/>
        <end position="283"/>
    </location>
</feature>
<feature type="transmembrane region" description="Helical" evidence="1">
    <location>
        <begin position="289"/>
        <end position="310"/>
    </location>
</feature>
<comment type="caution">
    <text evidence="2">The sequence shown here is derived from an EMBL/GenBank/DDBJ whole genome shotgun (WGS) entry which is preliminary data.</text>
</comment>
<evidence type="ECO:0000256" key="1">
    <source>
        <dbReference type="SAM" id="Phobius"/>
    </source>
</evidence>
<dbReference type="OMA" id="FWQIVCF"/>
<sequence>MALKNSAFYPGLHVMTFFYKMAGCPYIDTIYGADDTQSRLLVRFMRKFLRGAYLFICICMSLGPVLTYLARRILFPWYLDPITAIIRTGLYLVVYIQITVSFLNLTFRSGQLSEIFETAAKLEPKLHIDRTSVRRRMLKVSILCLLYVLLDACKYITGLSVHIPAVFQLLKGHSDYIRWLYILAYIVGCILVAAWYNVAVWHIVFFAEMFREYFAALGNRLELELKQESQAQKRGATVLSTEGVRLNLVAIQRLLRSVNSFIGVEVLCFYAVSVFYLCATFYSTAISEIGIFWMIVRVAYATILSAGLAITARAASRMSDEAARILCIIQAAKFEALTDAETHRVVGAVITYTIVLIQTNEGVMGPKCVNG</sequence>
<proteinExistence type="predicted"/>
<evidence type="ECO:0008006" key="4">
    <source>
        <dbReference type="Google" id="ProtNLM"/>
    </source>
</evidence>
<dbReference type="AlphaFoldDB" id="A0A9J6GZI5"/>
<dbReference type="EMBL" id="JABSTR010000010">
    <property type="protein sequence ID" value="KAH9380104.1"/>
    <property type="molecule type" value="Genomic_DNA"/>
</dbReference>
<protein>
    <recommendedName>
        <fullName evidence="4">Gustatory receptor</fullName>
    </recommendedName>
</protein>
<reference evidence="2 3" key="1">
    <citation type="journal article" date="2020" name="Cell">
        <title>Large-Scale Comparative Analyses of Tick Genomes Elucidate Their Genetic Diversity and Vector Capacities.</title>
        <authorList>
            <consortium name="Tick Genome and Microbiome Consortium (TIGMIC)"/>
            <person name="Jia N."/>
            <person name="Wang J."/>
            <person name="Shi W."/>
            <person name="Du L."/>
            <person name="Sun Y."/>
            <person name="Zhan W."/>
            <person name="Jiang J.F."/>
            <person name="Wang Q."/>
            <person name="Zhang B."/>
            <person name="Ji P."/>
            <person name="Bell-Sakyi L."/>
            <person name="Cui X.M."/>
            <person name="Yuan T.T."/>
            <person name="Jiang B.G."/>
            <person name="Yang W.F."/>
            <person name="Lam T.T."/>
            <person name="Chang Q.C."/>
            <person name="Ding S.J."/>
            <person name="Wang X.J."/>
            <person name="Zhu J.G."/>
            <person name="Ruan X.D."/>
            <person name="Zhao L."/>
            <person name="Wei J.T."/>
            <person name="Ye R.Z."/>
            <person name="Que T.C."/>
            <person name="Du C.H."/>
            <person name="Zhou Y.H."/>
            <person name="Cheng J.X."/>
            <person name="Dai P.F."/>
            <person name="Guo W.B."/>
            <person name="Han X.H."/>
            <person name="Huang E.J."/>
            <person name="Li L.F."/>
            <person name="Wei W."/>
            <person name="Gao Y.C."/>
            <person name="Liu J.Z."/>
            <person name="Shao H.Z."/>
            <person name="Wang X."/>
            <person name="Wang C.C."/>
            <person name="Yang T.C."/>
            <person name="Huo Q.B."/>
            <person name="Li W."/>
            <person name="Chen H.Y."/>
            <person name="Chen S.E."/>
            <person name="Zhou L.G."/>
            <person name="Ni X.B."/>
            <person name="Tian J.H."/>
            <person name="Sheng Y."/>
            <person name="Liu T."/>
            <person name="Pan Y.S."/>
            <person name="Xia L.Y."/>
            <person name="Li J."/>
            <person name="Zhao F."/>
            <person name="Cao W.C."/>
        </authorList>
    </citation>
    <scope>NUCLEOTIDE SEQUENCE [LARGE SCALE GENOMIC DNA]</scope>
    <source>
        <strain evidence="2">HaeL-2018</strain>
    </source>
</reference>
<organism evidence="2 3">
    <name type="scientific">Haemaphysalis longicornis</name>
    <name type="common">Bush tick</name>
    <dbReference type="NCBI Taxonomy" id="44386"/>
    <lineage>
        <taxon>Eukaryota</taxon>
        <taxon>Metazoa</taxon>
        <taxon>Ecdysozoa</taxon>
        <taxon>Arthropoda</taxon>
        <taxon>Chelicerata</taxon>
        <taxon>Arachnida</taxon>
        <taxon>Acari</taxon>
        <taxon>Parasitiformes</taxon>
        <taxon>Ixodida</taxon>
        <taxon>Ixodoidea</taxon>
        <taxon>Ixodidae</taxon>
        <taxon>Haemaphysalinae</taxon>
        <taxon>Haemaphysalis</taxon>
    </lineage>
</organism>
<keyword evidence="1" id="KW-0812">Transmembrane</keyword>
<dbReference type="OrthoDB" id="6501368at2759"/>
<name>A0A9J6GZI5_HAELO</name>